<keyword evidence="1" id="KW-0732">Signal</keyword>
<comment type="caution">
    <text evidence="2">The sequence shown here is derived from an EMBL/GenBank/DDBJ whole genome shotgun (WGS) entry which is preliminary data.</text>
</comment>
<keyword evidence="3" id="KW-1185">Reference proteome</keyword>
<gene>
    <name evidence="2" type="ORF">V6N11_079457</name>
</gene>
<evidence type="ECO:0000256" key="1">
    <source>
        <dbReference type="SAM" id="SignalP"/>
    </source>
</evidence>
<feature type="chain" id="PRO_5046539676" description="Defensin-like protein" evidence="1">
    <location>
        <begin position="23"/>
        <end position="69"/>
    </location>
</feature>
<feature type="signal peptide" evidence="1">
    <location>
        <begin position="1"/>
        <end position="22"/>
    </location>
</feature>
<protein>
    <recommendedName>
        <fullName evidence="4">Defensin-like protein</fullName>
    </recommendedName>
</protein>
<dbReference type="EMBL" id="JBBPBN010000020">
    <property type="protein sequence ID" value="KAK9016966.1"/>
    <property type="molecule type" value="Genomic_DNA"/>
</dbReference>
<evidence type="ECO:0008006" key="4">
    <source>
        <dbReference type="Google" id="ProtNLM"/>
    </source>
</evidence>
<evidence type="ECO:0000313" key="3">
    <source>
        <dbReference type="Proteomes" id="UP001396334"/>
    </source>
</evidence>
<dbReference type="Proteomes" id="UP001396334">
    <property type="component" value="Unassembled WGS sequence"/>
</dbReference>
<accession>A0ABR2RVK4</accession>
<organism evidence="2 3">
    <name type="scientific">Hibiscus sabdariffa</name>
    <name type="common">roselle</name>
    <dbReference type="NCBI Taxonomy" id="183260"/>
    <lineage>
        <taxon>Eukaryota</taxon>
        <taxon>Viridiplantae</taxon>
        <taxon>Streptophyta</taxon>
        <taxon>Embryophyta</taxon>
        <taxon>Tracheophyta</taxon>
        <taxon>Spermatophyta</taxon>
        <taxon>Magnoliopsida</taxon>
        <taxon>eudicotyledons</taxon>
        <taxon>Gunneridae</taxon>
        <taxon>Pentapetalae</taxon>
        <taxon>rosids</taxon>
        <taxon>malvids</taxon>
        <taxon>Malvales</taxon>
        <taxon>Malvaceae</taxon>
        <taxon>Malvoideae</taxon>
        <taxon>Hibiscus</taxon>
    </lineage>
</organism>
<sequence>MKVTVLFMLVLIFAAGKEGAEAKTCKERHDMIGCFDEFCNSQCPGYHGVGATGVCLNDPVNTCECTFPC</sequence>
<reference evidence="2 3" key="1">
    <citation type="journal article" date="2024" name="G3 (Bethesda)">
        <title>Genome assembly of Hibiscus sabdariffa L. provides insights into metabolisms of medicinal natural products.</title>
        <authorList>
            <person name="Kim T."/>
        </authorList>
    </citation>
    <scope>NUCLEOTIDE SEQUENCE [LARGE SCALE GENOMIC DNA]</scope>
    <source>
        <strain evidence="2">TK-2024</strain>
        <tissue evidence="2">Old leaves</tissue>
    </source>
</reference>
<name>A0ABR2RVK4_9ROSI</name>
<evidence type="ECO:0000313" key="2">
    <source>
        <dbReference type="EMBL" id="KAK9016966.1"/>
    </source>
</evidence>
<proteinExistence type="predicted"/>